<dbReference type="RefSeq" id="WP_119883716.1">
    <property type="nucleotide sequence ID" value="NZ_CP032418.1"/>
</dbReference>
<dbReference type="EMBL" id="CP032418">
    <property type="protein sequence ID" value="AYC29980.1"/>
    <property type="molecule type" value="Genomic_DNA"/>
</dbReference>
<reference evidence="3" key="1">
    <citation type="submission" date="2018-09" db="EMBL/GenBank/DDBJ databases">
        <authorList>
            <person name="Zhu H."/>
        </authorList>
    </citation>
    <scope>NUCLEOTIDE SEQUENCE [LARGE SCALE GENOMIC DNA]</scope>
    <source>
        <strain evidence="3">K2R23-3</strain>
    </source>
</reference>
<keyword evidence="1" id="KW-0812">Transmembrane</keyword>
<dbReference type="OrthoDB" id="2195098at2"/>
<feature type="transmembrane region" description="Helical" evidence="1">
    <location>
        <begin position="16"/>
        <end position="35"/>
    </location>
</feature>
<evidence type="ECO:0000313" key="3">
    <source>
        <dbReference type="Proteomes" id="UP000265725"/>
    </source>
</evidence>
<dbReference type="Proteomes" id="UP000265725">
    <property type="component" value="Chromosome"/>
</dbReference>
<organism evidence="2 3">
    <name type="scientific">Paenisporosarcina cavernae</name>
    <dbReference type="NCBI Taxonomy" id="2320858"/>
    <lineage>
        <taxon>Bacteria</taxon>
        <taxon>Bacillati</taxon>
        <taxon>Bacillota</taxon>
        <taxon>Bacilli</taxon>
        <taxon>Bacillales</taxon>
        <taxon>Caryophanaceae</taxon>
        <taxon>Paenisporosarcina</taxon>
    </lineage>
</organism>
<dbReference type="KEGG" id="paek:D3873_08870"/>
<proteinExistence type="predicted"/>
<keyword evidence="3" id="KW-1185">Reference proteome</keyword>
<dbReference type="Gene3D" id="3.30.230.10">
    <property type="match status" value="1"/>
</dbReference>
<protein>
    <recommendedName>
        <fullName evidence="4">Lon proteolytic domain-containing protein</fullName>
    </recommendedName>
</protein>
<dbReference type="AlphaFoldDB" id="A0A385YUL1"/>
<dbReference type="SUPFAM" id="SSF54211">
    <property type="entry name" value="Ribosomal protein S5 domain 2-like"/>
    <property type="match status" value="1"/>
</dbReference>
<dbReference type="InterPro" id="IPR014721">
    <property type="entry name" value="Ribsml_uS5_D2-typ_fold_subgr"/>
</dbReference>
<gene>
    <name evidence="2" type="ORF">D3873_08870</name>
</gene>
<dbReference type="InterPro" id="IPR020568">
    <property type="entry name" value="Ribosomal_Su5_D2-typ_SF"/>
</dbReference>
<sequence>MLKVGISALKKIKKSTFIAIILLFIPILIVSPFFIPHHEEFVSNGGIQSVQELGINGSVHFTYVNYGVTRNYAEKIKIFMSGYSDLQFTPLEDYTYEEYRDYEEVSKQFQYETVTNAVASAGSMSNVSTATALNAEMNKILEQSQMYSGDSYGLMIAIGLIEEWQQTDFSHGGKYKIAGTGSLLSDQSVGSIGSIRNKLLTAEENGVDIFFIPKDSEFYEDKTWSNQYEALQVVNEEDLTVRVVPVGNLNEALSVLNSLY</sequence>
<evidence type="ECO:0000256" key="1">
    <source>
        <dbReference type="SAM" id="Phobius"/>
    </source>
</evidence>
<name>A0A385YUL1_9BACL</name>
<accession>A0A385YUL1</accession>
<evidence type="ECO:0008006" key="4">
    <source>
        <dbReference type="Google" id="ProtNLM"/>
    </source>
</evidence>
<keyword evidence="1" id="KW-0472">Membrane</keyword>
<keyword evidence="1" id="KW-1133">Transmembrane helix</keyword>
<evidence type="ECO:0000313" key="2">
    <source>
        <dbReference type="EMBL" id="AYC29980.1"/>
    </source>
</evidence>